<dbReference type="FunFam" id="1.10.940.10:FF:000006">
    <property type="entry name" value="16S rRNA (Cytosine(967)-C(5))-methyltransferase RsmB"/>
    <property type="match status" value="1"/>
</dbReference>
<name>A0A0Q3TL17_9BACI</name>
<dbReference type="PANTHER" id="PTHR22807">
    <property type="entry name" value="NOP2 YEAST -RELATED NOL1/NOP2/FMU SUN DOMAIN-CONTAINING"/>
    <property type="match status" value="1"/>
</dbReference>
<dbReference type="InterPro" id="IPR001678">
    <property type="entry name" value="MeTrfase_RsmB-F_NOP2_dom"/>
</dbReference>
<evidence type="ECO:0000256" key="6">
    <source>
        <dbReference type="ARBA" id="ARBA00022552"/>
    </source>
</evidence>
<dbReference type="CDD" id="cd02440">
    <property type="entry name" value="AdoMet_MTases"/>
    <property type="match status" value="1"/>
</dbReference>
<dbReference type="STRING" id="157838.AN964_15000"/>
<dbReference type="InterPro" id="IPR018314">
    <property type="entry name" value="RsmB/NOL1/NOP2-like_CS"/>
</dbReference>
<dbReference type="Pfam" id="PF01189">
    <property type="entry name" value="Methyltr_RsmB-F"/>
    <property type="match status" value="1"/>
</dbReference>
<dbReference type="Gene3D" id="3.40.50.150">
    <property type="entry name" value="Vaccinia Virus protein VP39"/>
    <property type="match status" value="1"/>
</dbReference>
<evidence type="ECO:0000256" key="5">
    <source>
        <dbReference type="ARBA" id="ARBA00022490"/>
    </source>
</evidence>
<sequence length="441" mass="50155">MPKKNVREAALDILEAIEKHQSYSNLLLNQVIEKNHITGPDVRLLTELTYGTLQRKLTLDYYLKPFLQKKVENWVLNLLRLSLYQMLYLDKIPDRAILFEAVEIAKRRSHRGISGMVNGVLRAIQRKGVPSLDNIKDPVERLSIETSHPKWLVQRWTEQFGFDKTKKMCETNLIAPLQTARVNLTRSSREEVITLLENEGFIVQESPILSEAIQSLKGNLVHSDCYKKGLITIQDESSMIVANVMEIEPNQLILDCCAAPGGKTTHIAEKLNGTGKVIAHDLHEHKVKLIKENAERLGLHNIETIAMDSRKIGEHYPKNSFDRVLVDAPCSGLGVLRRKPDIKYVKSLQDIEALQTIQHSILAEAAEMVKSGGILTYSTCTVDKEENEGTVQYFLDRFPDFEAYSIKVPSTIEPFVQHYRLQIFPQDFGSDGFFIACFKKK</sequence>
<dbReference type="InterPro" id="IPR035926">
    <property type="entry name" value="NusB-like_sf"/>
</dbReference>
<dbReference type="NCBIfam" id="TIGR00563">
    <property type="entry name" value="rsmB"/>
    <property type="match status" value="1"/>
</dbReference>
<keyword evidence="5" id="KW-0963">Cytoplasm</keyword>
<evidence type="ECO:0000256" key="7">
    <source>
        <dbReference type="ARBA" id="ARBA00022603"/>
    </source>
</evidence>
<evidence type="ECO:0000256" key="14">
    <source>
        <dbReference type="PROSITE-ProRule" id="PRU01023"/>
    </source>
</evidence>
<keyword evidence="17" id="KW-1185">Reference proteome</keyword>
<dbReference type="Proteomes" id="UP000051888">
    <property type="component" value="Unassembled WGS sequence"/>
</dbReference>
<dbReference type="InterPro" id="IPR023267">
    <property type="entry name" value="RCMT"/>
</dbReference>
<dbReference type="EMBL" id="LJJC01000004">
    <property type="protein sequence ID" value="KQL54680.1"/>
    <property type="molecule type" value="Genomic_DNA"/>
</dbReference>
<comment type="subcellular location">
    <subcellularLocation>
        <location evidence="2">Cytoplasm</location>
    </subcellularLocation>
</comment>
<dbReference type="NCBIfam" id="NF011494">
    <property type="entry name" value="PRK14902.1"/>
    <property type="match status" value="1"/>
</dbReference>
<dbReference type="GO" id="GO:0005737">
    <property type="term" value="C:cytoplasm"/>
    <property type="evidence" value="ECO:0007669"/>
    <property type="project" value="UniProtKB-SubCell"/>
</dbReference>
<dbReference type="Pfam" id="PF22458">
    <property type="entry name" value="RsmF-B_ferredox"/>
    <property type="match status" value="1"/>
</dbReference>
<dbReference type="InterPro" id="IPR049560">
    <property type="entry name" value="MeTrfase_RsmB-F_NOP2_cat"/>
</dbReference>
<dbReference type="GO" id="GO:0006355">
    <property type="term" value="P:regulation of DNA-templated transcription"/>
    <property type="evidence" value="ECO:0007669"/>
    <property type="project" value="InterPro"/>
</dbReference>
<dbReference type="FunFam" id="3.30.70.1170:FF:000003">
    <property type="entry name" value="16S rRNA (Cytosine(967)-C(5))-methyltransferase RsmB"/>
    <property type="match status" value="1"/>
</dbReference>
<keyword evidence="9 14" id="KW-0949">S-adenosyl-L-methionine</keyword>
<dbReference type="PATRIC" id="fig|157838.3.peg.3326"/>
<comment type="catalytic activity">
    <reaction evidence="13">
        <text>cytidine(967) in 16S rRNA + S-adenosyl-L-methionine = 5-methylcytidine(967) in 16S rRNA + S-adenosyl-L-homocysteine + H(+)</text>
        <dbReference type="Rhea" id="RHEA:42748"/>
        <dbReference type="Rhea" id="RHEA-COMP:10219"/>
        <dbReference type="Rhea" id="RHEA-COMP:10220"/>
        <dbReference type="ChEBI" id="CHEBI:15378"/>
        <dbReference type="ChEBI" id="CHEBI:57856"/>
        <dbReference type="ChEBI" id="CHEBI:59789"/>
        <dbReference type="ChEBI" id="CHEBI:74483"/>
        <dbReference type="ChEBI" id="CHEBI:82748"/>
        <dbReference type="EC" id="2.1.1.176"/>
    </reaction>
</comment>
<feature type="active site" description="Nucleophile" evidence="14">
    <location>
        <position position="380"/>
    </location>
</feature>
<protein>
    <recommendedName>
        <fullName evidence="4">16S rRNA (cytosine(967)-C(5))-methyltransferase</fullName>
        <ecNumber evidence="4">2.1.1.176</ecNumber>
    </recommendedName>
    <alternativeName>
        <fullName evidence="11">16S rRNA m5C967 methyltransferase</fullName>
    </alternativeName>
    <alternativeName>
        <fullName evidence="12">rRNA (cytosine-C(5)-)-methyltransferase RsmB</fullName>
    </alternativeName>
</protein>
<accession>A0A0Q3TL17</accession>
<dbReference type="InterPro" id="IPR054728">
    <property type="entry name" value="RsmB-like_ferredoxin"/>
</dbReference>
<keyword evidence="8 14" id="KW-0808">Transferase</keyword>
<evidence type="ECO:0000313" key="17">
    <source>
        <dbReference type="Proteomes" id="UP000051888"/>
    </source>
</evidence>
<dbReference type="Gene3D" id="1.10.940.10">
    <property type="entry name" value="NusB-like"/>
    <property type="match status" value="1"/>
</dbReference>
<evidence type="ECO:0000256" key="13">
    <source>
        <dbReference type="ARBA" id="ARBA00047283"/>
    </source>
</evidence>
<feature type="binding site" evidence="14">
    <location>
        <position position="327"/>
    </location>
    <ligand>
        <name>S-adenosyl-L-methionine</name>
        <dbReference type="ChEBI" id="CHEBI:59789"/>
    </ligand>
</feature>
<feature type="domain" description="SAM-dependent MTase RsmB/NOP-type" evidence="15">
    <location>
        <begin position="168"/>
        <end position="441"/>
    </location>
</feature>
<dbReference type="OrthoDB" id="9810297at2"/>
<evidence type="ECO:0000256" key="9">
    <source>
        <dbReference type="ARBA" id="ARBA00022691"/>
    </source>
</evidence>
<dbReference type="GO" id="GO:0008649">
    <property type="term" value="F:rRNA methyltransferase activity"/>
    <property type="evidence" value="ECO:0007669"/>
    <property type="project" value="InterPro"/>
</dbReference>
<dbReference type="Pfam" id="PF01029">
    <property type="entry name" value="NusB"/>
    <property type="match status" value="1"/>
</dbReference>
<comment type="caution">
    <text evidence="16">The sequence shown here is derived from an EMBL/GenBank/DDBJ whole genome shotgun (WGS) entry which is preliminary data.</text>
</comment>
<evidence type="ECO:0000256" key="10">
    <source>
        <dbReference type="ARBA" id="ARBA00022884"/>
    </source>
</evidence>
<dbReference type="PROSITE" id="PS51686">
    <property type="entry name" value="SAM_MT_RSMB_NOP"/>
    <property type="match status" value="1"/>
</dbReference>
<evidence type="ECO:0000256" key="2">
    <source>
        <dbReference type="ARBA" id="ARBA00004496"/>
    </source>
</evidence>
<dbReference type="SUPFAM" id="SSF48013">
    <property type="entry name" value="NusB-like"/>
    <property type="match status" value="1"/>
</dbReference>
<proteinExistence type="inferred from homology"/>
<evidence type="ECO:0000256" key="8">
    <source>
        <dbReference type="ARBA" id="ARBA00022679"/>
    </source>
</evidence>
<dbReference type="SUPFAM" id="SSF53335">
    <property type="entry name" value="S-adenosyl-L-methionine-dependent methyltransferases"/>
    <property type="match status" value="1"/>
</dbReference>
<dbReference type="PROSITE" id="PS01153">
    <property type="entry name" value="NOL1_NOP2_SUN"/>
    <property type="match status" value="1"/>
</dbReference>
<dbReference type="Gene3D" id="3.30.70.1170">
    <property type="entry name" value="Sun protein, domain 3"/>
    <property type="match status" value="1"/>
</dbReference>
<dbReference type="InterPro" id="IPR029063">
    <property type="entry name" value="SAM-dependent_MTases_sf"/>
</dbReference>
<evidence type="ECO:0000256" key="1">
    <source>
        <dbReference type="ARBA" id="ARBA00002724"/>
    </source>
</evidence>
<gene>
    <name evidence="16" type="ORF">AN964_15000</name>
</gene>
<keyword evidence="6" id="KW-0698">rRNA processing</keyword>
<dbReference type="GO" id="GO:0003723">
    <property type="term" value="F:RNA binding"/>
    <property type="evidence" value="ECO:0007669"/>
    <property type="project" value="UniProtKB-UniRule"/>
</dbReference>
<keyword evidence="10 14" id="KW-0694">RNA-binding</keyword>
<feature type="binding site" evidence="14">
    <location>
        <position position="308"/>
    </location>
    <ligand>
        <name>S-adenosyl-L-methionine</name>
        <dbReference type="ChEBI" id="CHEBI:59789"/>
    </ligand>
</feature>
<feature type="binding site" evidence="14">
    <location>
        <position position="281"/>
    </location>
    <ligand>
        <name>S-adenosyl-L-methionine</name>
        <dbReference type="ChEBI" id="CHEBI:59789"/>
    </ligand>
</feature>
<dbReference type="InterPro" id="IPR004573">
    <property type="entry name" value="rRNA_ssu_MeTfrase_B"/>
</dbReference>
<keyword evidence="7 14" id="KW-0489">Methyltransferase</keyword>
<dbReference type="InterPro" id="IPR006027">
    <property type="entry name" value="NusB_RsmB_TIM44"/>
</dbReference>
<evidence type="ECO:0000259" key="15">
    <source>
        <dbReference type="PROSITE" id="PS51686"/>
    </source>
</evidence>
<dbReference type="AlphaFoldDB" id="A0A0Q3TL17"/>
<evidence type="ECO:0000256" key="11">
    <source>
        <dbReference type="ARBA" id="ARBA00030399"/>
    </source>
</evidence>
<comment type="function">
    <text evidence="1">Specifically methylates the cytosine at position 967 (m5C967) of 16S rRNA.</text>
</comment>
<evidence type="ECO:0000313" key="16">
    <source>
        <dbReference type="EMBL" id="KQL54680.1"/>
    </source>
</evidence>
<dbReference type="PRINTS" id="PR02008">
    <property type="entry name" value="RCMTFAMILY"/>
</dbReference>
<evidence type="ECO:0000256" key="4">
    <source>
        <dbReference type="ARBA" id="ARBA00012140"/>
    </source>
</evidence>
<dbReference type="FunFam" id="3.40.50.150:FF:000022">
    <property type="entry name" value="Ribosomal RNA small subunit methyltransferase B"/>
    <property type="match status" value="1"/>
</dbReference>
<evidence type="ECO:0000256" key="12">
    <source>
        <dbReference type="ARBA" id="ARBA00031088"/>
    </source>
</evidence>
<organism evidence="16 17">
    <name type="scientific">Heyndrickxia shackletonii</name>
    <dbReference type="NCBI Taxonomy" id="157838"/>
    <lineage>
        <taxon>Bacteria</taxon>
        <taxon>Bacillati</taxon>
        <taxon>Bacillota</taxon>
        <taxon>Bacilli</taxon>
        <taxon>Bacillales</taxon>
        <taxon>Bacillaceae</taxon>
        <taxon>Heyndrickxia</taxon>
    </lineage>
</organism>
<dbReference type="EC" id="2.1.1.176" evidence="4"/>
<dbReference type="PANTHER" id="PTHR22807:SF53">
    <property type="entry name" value="RIBOSOMAL RNA SMALL SUBUNIT METHYLTRANSFERASE B-RELATED"/>
    <property type="match status" value="1"/>
</dbReference>
<feature type="binding site" evidence="14">
    <location>
        <begin position="257"/>
        <end position="263"/>
    </location>
    <ligand>
        <name>S-adenosyl-L-methionine</name>
        <dbReference type="ChEBI" id="CHEBI:59789"/>
    </ligand>
</feature>
<reference evidence="16 17" key="1">
    <citation type="submission" date="2015-09" db="EMBL/GenBank/DDBJ databases">
        <title>Genome sequencing project for genomic taxonomy and phylogenomics of Bacillus-like bacteria.</title>
        <authorList>
            <person name="Liu B."/>
            <person name="Wang J."/>
            <person name="Zhu Y."/>
            <person name="Liu G."/>
            <person name="Chen Q."/>
            <person name="Chen Z."/>
            <person name="Lan J."/>
            <person name="Che J."/>
            <person name="Ge C."/>
            <person name="Shi H."/>
            <person name="Pan Z."/>
            <person name="Liu X."/>
        </authorList>
    </citation>
    <scope>NUCLEOTIDE SEQUENCE [LARGE SCALE GENOMIC DNA]</scope>
    <source>
        <strain evidence="16 17">LMG 18435</strain>
    </source>
</reference>
<evidence type="ECO:0000256" key="3">
    <source>
        <dbReference type="ARBA" id="ARBA00007494"/>
    </source>
</evidence>
<comment type="similarity">
    <text evidence="3 14">Belongs to the class I-like SAM-binding methyltransferase superfamily. RsmB/NOP family.</text>
</comment>